<dbReference type="Gene3D" id="2.40.50.100">
    <property type="match status" value="1"/>
</dbReference>
<dbReference type="OrthoDB" id="9806939at2"/>
<protein>
    <submittedName>
        <fullName evidence="9">RND family efflux transporter, MFP subunit</fullName>
    </submittedName>
</protein>
<reference evidence="10" key="1">
    <citation type="submission" date="2016-10" db="EMBL/GenBank/DDBJ databases">
        <authorList>
            <person name="Varghese N."/>
            <person name="Submissions S."/>
        </authorList>
    </citation>
    <scope>NUCLEOTIDE SEQUENCE [LARGE SCALE GENOMIC DNA]</scope>
    <source>
        <strain evidence="10">LMG 26416</strain>
    </source>
</reference>
<dbReference type="GO" id="GO:0015562">
    <property type="term" value="F:efflux transmembrane transporter activity"/>
    <property type="evidence" value="ECO:0007669"/>
    <property type="project" value="TreeGrafter"/>
</dbReference>
<keyword evidence="4" id="KW-1133">Transmembrane helix</keyword>
<evidence type="ECO:0000313" key="10">
    <source>
        <dbReference type="Proteomes" id="UP000199120"/>
    </source>
</evidence>
<proteinExistence type="inferred from homology"/>
<evidence type="ECO:0000256" key="1">
    <source>
        <dbReference type="ARBA" id="ARBA00004196"/>
    </source>
</evidence>
<comment type="subcellular location">
    <subcellularLocation>
        <location evidence="1">Cell envelope</location>
    </subcellularLocation>
</comment>
<dbReference type="RefSeq" id="WP_090547992.1">
    <property type="nucleotide sequence ID" value="NZ_FNSR01000002.1"/>
</dbReference>
<feature type="domain" description="CusB-like beta-barrel" evidence="7">
    <location>
        <begin position="238"/>
        <end position="309"/>
    </location>
</feature>
<dbReference type="InterPro" id="IPR058625">
    <property type="entry name" value="MdtA-like_BSH"/>
</dbReference>
<comment type="similarity">
    <text evidence="2">Belongs to the membrane fusion protein (MFP) (TC 8.A.1) family.</text>
</comment>
<dbReference type="InterPro" id="IPR058624">
    <property type="entry name" value="MdtA-like_HH"/>
</dbReference>
<keyword evidence="4" id="KW-0812">Transmembrane</keyword>
<sequence>MSSEPVQTYYVRRPARSRTLLALIVGFMGIAIVVISCFLVRASESRKLNEWTDKQAIPTVTEIAPARASGGPILTLPSRLEAYSRAPIFARVPGYLKSWNVDIGATVKAGQLMGMIETPELDQQLMQARADLASARASERLAALTANRWQAMAGTDAVAQQDVDERTSDWTAKKAVVAAAAANVDRLVALKGFARIVAPFDGVVTARMTDIGALINAGNGGAGSELFEVSDVRQLRVYARVPQNYARQISDGTTATLTVPEYAGKTFSARVVAQAGAVDSGSGTTLVQLFVDNRDEKLMPGGYASLQFGLPQSATGVRIPASALVFDERGLQVAVIGRDDKVFFRRVSIARDFGDSVEIASGLRTSDRVIDTPPDGLAQGDAVHIAKAIAREGSHE</sequence>
<dbReference type="AlphaFoldDB" id="A0A1H7L6D9"/>
<feature type="transmembrane region" description="Helical" evidence="4">
    <location>
        <begin position="20"/>
        <end position="40"/>
    </location>
</feature>
<evidence type="ECO:0000256" key="4">
    <source>
        <dbReference type="SAM" id="Phobius"/>
    </source>
</evidence>
<evidence type="ECO:0000259" key="6">
    <source>
        <dbReference type="Pfam" id="PF25917"/>
    </source>
</evidence>
<dbReference type="Gene3D" id="2.40.420.20">
    <property type="match status" value="1"/>
</dbReference>
<feature type="domain" description="Multidrug resistance protein MdtA-like C-terminal permuted SH3" evidence="8">
    <location>
        <begin position="318"/>
        <end position="370"/>
    </location>
</feature>
<gene>
    <name evidence="9" type="ORF">SAMN05192542_104206</name>
</gene>
<evidence type="ECO:0000256" key="3">
    <source>
        <dbReference type="ARBA" id="ARBA00022448"/>
    </source>
</evidence>
<keyword evidence="10" id="KW-1185">Reference proteome</keyword>
<dbReference type="STRING" id="416943.SAMN05445871_3970"/>
<dbReference type="Pfam" id="PF25876">
    <property type="entry name" value="HH_MFP_RND"/>
    <property type="match status" value="1"/>
</dbReference>
<accession>A0A1H7L6D9</accession>
<dbReference type="Gene3D" id="2.40.30.170">
    <property type="match status" value="1"/>
</dbReference>
<dbReference type="PANTHER" id="PTHR30469:SF37">
    <property type="entry name" value="RAGD PROTEIN"/>
    <property type="match status" value="1"/>
</dbReference>
<dbReference type="Pfam" id="PF25967">
    <property type="entry name" value="RND-MFP_C"/>
    <property type="match status" value="1"/>
</dbReference>
<keyword evidence="4" id="KW-0472">Membrane</keyword>
<dbReference type="Proteomes" id="UP000199120">
    <property type="component" value="Unassembled WGS sequence"/>
</dbReference>
<evidence type="ECO:0000259" key="5">
    <source>
        <dbReference type="Pfam" id="PF25876"/>
    </source>
</evidence>
<dbReference type="EMBL" id="FOAJ01000004">
    <property type="protein sequence ID" value="SEK94562.1"/>
    <property type="molecule type" value="Genomic_DNA"/>
</dbReference>
<evidence type="ECO:0000313" key="9">
    <source>
        <dbReference type="EMBL" id="SEK94562.1"/>
    </source>
</evidence>
<dbReference type="SUPFAM" id="SSF111369">
    <property type="entry name" value="HlyD-like secretion proteins"/>
    <property type="match status" value="1"/>
</dbReference>
<dbReference type="InterPro" id="IPR006143">
    <property type="entry name" value="RND_pump_MFP"/>
</dbReference>
<dbReference type="GO" id="GO:1990281">
    <property type="term" value="C:efflux pump complex"/>
    <property type="evidence" value="ECO:0007669"/>
    <property type="project" value="TreeGrafter"/>
</dbReference>
<evidence type="ECO:0000259" key="7">
    <source>
        <dbReference type="Pfam" id="PF25954"/>
    </source>
</evidence>
<dbReference type="NCBIfam" id="TIGR01730">
    <property type="entry name" value="RND_mfp"/>
    <property type="match status" value="1"/>
</dbReference>
<dbReference type="InterPro" id="IPR058627">
    <property type="entry name" value="MdtA-like_C"/>
</dbReference>
<dbReference type="Pfam" id="PF25954">
    <property type="entry name" value="Beta-barrel_RND_2"/>
    <property type="match status" value="1"/>
</dbReference>
<dbReference type="Pfam" id="PF25917">
    <property type="entry name" value="BSH_RND"/>
    <property type="match status" value="1"/>
</dbReference>
<organism evidence="9 10">
    <name type="scientific">Paraburkholderia caballeronis</name>
    <dbReference type="NCBI Taxonomy" id="416943"/>
    <lineage>
        <taxon>Bacteria</taxon>
        <taxon>Pseudomonadati</taxon>
        <taxon>Pseudomonadota</taxon>
        <taxon>Betaproteobacteria</taxon>
        <taxon>Burkholderiales</taxon>
        <taxon>Burkholderiaceae</taxon>
        <taxon>Paraburkholderia</taxon>
    </lineage>
</organism>
<name>A0A1H7L6D9_9BURK</name>
<feature type="domain" description="Multidrug resistance protein MdtA-like alpha-helical hairpin" evidence="5">
    <location>
        <begin position="124"/>
        <end position="185"/>
    </location>
</feature>
<feature type="domain" description="Multidrug resistance protein MdtA-like barrel-sandwich hybrid" evidence="6">
    <location>
        <begin position="87"/>
        <end position="219"/>
    </location>
</feature>
<evidence type="ECO:0000256" key="2">
    <source>
        <dbReference type="ARBA" id="ARBA00009477"/>
    </source>
</evidence>
<evidence type="ECO:0000259" key="8">
    <source>
        <dbReference type="Pfam" id="PF25967"/>
    </source>
</evidence>
<dbReference type="Gene3D" id="1.10.287.470">
    <property type="entry name" value="Helix hairpin bin"/>
    <property type="match status" value="1"/>
</dbReference>
<keyword evidence="3" id="KW-0813">Transport</keyword>
<dbReference type="InterPro" id="IPR058792">
    <property type="entry name" value="Beta-barrel_RND_2"/>
</dbReference>
<dbReference type="PANTHER" id="PTHR30469">
    <property type="entry name" value="MULTIDRUG RESISTANCE PROTEIN MDTA"/>
    <property type="match status" value="1"/>
</dbReference>